<dbReference type="EMBL" id="DXGC01000072">
    <property type="protein sequence ID" value="HIW91565.1"/>
    <property type="molecule type" value="Genomic_DNA"/>
</dbReference>
<keyword evidence="2" id="KW-0472">Membrane</keyword>
<feature type="transmembrane region" description="Helical" evidence="2">
    <location>
        <begin position="21"/>
        <end position="47"/>
    </location>
</feature>
<gene>
    <name evidence="3" type="ORF">H9870_07895</name>
</gene>
<keyword evidence="2" id="KW-1133">Transmembrane helix</keyword>
<organism evidence="3 4">
    <name type="scientific">Candidatus Corynebacterium avicola</name>
    <dbReference type="NCBI Taxonomy" id="2838527"/>
    <lineage>
        <taxon>Bacteria</taxon>
        <taxon>Bacillati</taxon>
        <taxon>Actinomycetota</taxon>
        <taxon>Actinomycetes</taxon>
        <taxon>Mycobacteriales</taxon>
        <taxon>Corynebacteriaceae</taxon>
        <taxon>Corynebacterium</taxon>
    </lineage>
</organism>
<feature type="transmembrane region" description="Helical" evidence="2">
    <location>
        <begin position="391"/>
        <end position="412"/>
    </location>
</feature>
<feature type="region of interest" description="Disordered" evidence="1">
    <location>
        <begin position="171"/>
        <end position="194"/>
    </location>
</feature>
<reference evidence="3" key="1">
    <citation type="journal article" date="2021" name="PeerJ">
        <title>Extensive microbial diversity within the chicken gut microbiome revealed by metagenomics and culture.</title>
        <authorList>
            <person name="Gilroy R."/>
            <person name="Ravi A."/>
            <person name="Getino M."/>
            <person name="Pursley I."/>
            <person name="Horton D.L."/>
            <person name="Alikhan N.F."/>
            <person name="Baker D."/>
            <person name="Gharbi K."/>
            <person name="Hall N."/>
            <person name="Watson M."/>
            <person name="Adriaenssens E.M."/>
            <person name="Foster-Nyarko E."/>
            <person name="Jarju S."/>
            <person name="Secka A."/>
            <person name="Antonio M."/>
            <person name="Oren A."/>
            <person name="Chaudhuri R.R."/>
            <person name="La Ragione R."/>
            <person name="Hildebrand F."/>
            <person name="Pallen M.J."/>
        </authorList>
    </citation>
    <scope>NUCLEOTIDE SEQUENCE</scope>
    <source>
        <strain evidence="3">CHK32-1732</strain>
    </source>
</reference>
<feature type="transmembrane region" description="Helical" evidence="2">
    <location>
        <begin position="365"/>
        <end position="384"/>
    </location>
</feature>
<evidence type="ECO:0000256" key="1">
    <source>
        <dbReference type="SAM" id="MobiDB-lite"/>
    </source>
</evidence>
<sequence length="497" mass="55235">MRENTPHIPPKNPSSGRISSQLGWLIGIPLFCIVLGWATVCLGAQIIQLNGKQYNYDIPCIVNQRDGFSIDQDYSNLQECAYFEIGNGKVDMNALHIIASQEEQGTNSESPISMFQLKDGFRPFLALNLSYSNVLAIIAIATTMSIAFATHSLSVNSSLKSIELKSRSKTNNKFKPARASAWPSRPAPPRPDESAARQFSMLQSVNGINLLIGLSLGISSFVLTVLFAASEIASRPFVTGSFSPWEKTGWDAAIELLAELTHPRYLLPAFFSIAIIVLVVYSLWLGNDQKIKETRERVLQIKTRQWRSFVRSQRAPQTDLFSLWERFPTRTRFTTWILAVAMFFVMLIALPILISFPVVKVTSPGYTSLLAMASMFSLFAAYFLSEIVARYYWGIADSSTIVSLVPLILMTVASTLPGLLALSVHGDIENPIFSITFLFTIPVVYCSSSLLFTYYACKLYTSIAIRKGGNALLAVFFPMVSMVMSDVSRRLDPNTRS</sequence>
<feature type="transmembrane region" description="Helical" evidence="2">
    <location>
        <begin position="207"/>
        <end position="229"/>
    </location>
</feature>
<feature type="transmembrane region" description="Helical" evidence="2">
    <location>
        <begin position="432"/>
        <end position="457"/>
    </location>
</feature>
<keyword evidence="2" id="KW-0812">Transmembrane</keyword>
<feature type="transmembrane region" description="Helical" evidence="2">
    <location>
        <begin position="265"/>
        <end position="285"/>
    </location>
</feature>
<proteinExistence type="predicted"/>
<feature type="transmembrane region" description="Helical" evidence="2">
    <location>
        <begin position="336"/>
        <end position="359"/>
    </location>
</feature>
<name>A0A9D1RQA9_9CORY</name>
<dbReference type="Proteomes" id="UP000824190">
    <property type="component" value="Unassembled WGS sequence"/>
</dbReference>
<comment type="caution">
    <text evidence="3">The sequence shown here is derived from an EMBL/GenBank/DDBJ whole genome shotgun (WGS) entry which is preliminary data.</text>
</comment>
<feature type="transmembrane region" description="Helical" evidence="2">
    <location>
        <begin position="134"/>
        <end position="159"/>
    </location>
</feature>
<feature type="transmembrane region" description="Helical" evidence="2">
    <location>
        <begin position="469"/>
        <end position="487"/>
    </location>
</feature>
<protein>
    <submittedName>
        <fullName evidence="3">Uncharacterized protein</fullName>
    </submittedName>
</protein>
<accession>A0A9D1RQA9</accession>
<reference evidence="3" key="2">
    <citation type="submission" date="2021-04" db="EMBL/GenBank/DDBJ databases">
        <authorList>
            <person name="Gilroy R."/>
        </authorList>
    </citation>
    <scope>NUCLEOTIDE SEQUENCE</scope>
    <source>
        <strain evidence="3">CHK32-1732</strain>
    </source>
</reference>
<evidence type="ECO:0000313" key="4">
    <source>
        <dbReference type="Proteomes" id="UP000824190"/>
    </source>
</evidence>
<dbReference type="AlphaFoldDB" id="A0A9D1RQA9"/>
<evidence type="ECO:0000256" key="2">
    <source>
        <dbReference type="SAM" id="Phobius"/>
    </source>
</evidence>
<evidence type="ECO:0000313" key="3">
    <source>
        <dbReference type="EMBL" id="HIW91565.1"/>
    </source>
</evidence>